<reference evidence="2" key="1">
    <citation type="journal article" date="2015" name="Infect. Immun.">
        <title>An Invertron-Like Linear Plasmid Mediates Intracellular Survival and Virulence in Bovine Isolates of Rhodococcus equi.</title>
        <authorList>
            <person name="Valero-Rello A."/>
            <person name="Hapeshi A."/>
            <person name="Anastasi E."/>
            <person name="Alvarez S."/>
            <person name="Scortti M."/>
            <person name="Meijer W.G."/>
            <person name="MacArthur I."/>
            <person name="Vazquez-Boland J.A."/>
        </authorList>
    </citation>
    <scope>NUCLEOTIDE SEQUENCE</scope>
    <source>
        <strain evidence="3">PAM1571</strain>
        <strain evidence="2">PAM2012</strain>
        <plasmid evidence="3">pVAPN1571</plasmid>
        <plasmid evidence="2">pVAPN2012</plasmid>
    </source>
</reference>
<dbReference type="SUPFAM" id="SSF52540">
    <property type="entry name" value="P-loop containing nucleoside triphosphate hydrolases"/>
    <property type="match status" value="1"/>
</dbReference>
<organism evidence="2">
    <name type="scientific">Rhodococcus hoagii</name>
    <name type="common">Corynebacterium equii</name>
    <dbReference type="NCBI Taxonomy" id="43767"/>
    <lineage>
        <taxon>Bacteria</taxon>
        <taxon>Bacillati</taxon>
        <taxon>Actinomycetota</taxon>
        <taxon>Actinomycetes</taxon>
        <taxon>Mycobacteriales</taxon>
        <taxon>Nocardiaceae</taxon>
        <taxon>Prescottella</taxon>
    </lineage>
</organism>
<geneLocation type="plasmid" evidence="3">
    <name>pVAPN1571</name>
</geneLocation>
<gene>
    <name evidence="2" type="ORF">pVAPN2012_1210</name>
    <name evidence="3" type="ORF">pVAPN_1210</name>
</gene>
<dbReference type="EMBL" id="KP851975">
    <property type="protein sequence ID" value="AKF16073.1"/>
    <property type="molecule type" value="Genomic_DNA"/>
</dbReference>
<sequence length="482" mass="51409">MVHPSIPQQLPPGQPVLDPVRAVLDRSLHALAGLGGDLVAHANRIGRTLWSPPRVVVVGRLKAGKSTLVNALIGAPVAETAALEATNVVAVYQDGAPSRIEVVGLDGQRTQRPIERGHATDLGRPVTEIAYVHRFLPSAAIRDLALIDTPGLATLTVENDAATRRALIDGFEQTRSASVDADAAVFLFDSVPRADEISFLRQLGFTPLNTLGVLSRADGFGEGALGQRDPLGHAHEYAQTLARALDGTVLTVLPVAGLLAETSHTGRLTEADARAVAALAGLDPFELIDLVDSDTPAPLTPELRDRLLDLVGEYGLIRGRGAATGGAHALNQWLSDRSGIATLQQVLHQTLGRFAAIHRAGRIVHELEQLAYTHPQRDHIRLIVHQVRREPVMDDVVLFGCLRGMLAADPDSPVVDELNRILLGTTDAERVGLTPAAGHPDVQAAIAERLAWVQRQSISTMSAAEDAALTALLATYAMMARR</sequence>
<dbReference type="InterPro" id="IPR027417">
    <property type="entry name" value="P-loop_NTPase"/>
</dbReference>
<feature type="domain" description="G" evidence="1">
    <location>
        <begin position="54"/>
        <end position="193"/>
    </location>
</feature>
<protein>
    <submittedName>
        <fullName evidence="2">Putative ribosome-binding GTPase</fullName>
    </submittedName>
</protein>
<geneLocation type="plasmid" evidence="2">
    <name>pVAPN2012</name>
</geneLocation>
<accession>A0A0F6SKC1</accession>
<keyword evidence="2" id="KW-0614">Plasmid</keyword>
<dbReference type="Gene3D" id="3.40.50.300">
    <property type="entry name" value="P-loop containing nucleotide triphosphate hydrolases"/>
    <property type="match status" value="1"/>
</dbReference>
<dbReference type="InterPro" id="IPR006073">
    <property type="entry name" value="GTP-bd"/>
</dbReference>
<evidence type="ECO:0000313" key="3">
    <source>
        <dbReference type="EMBL" id="AKG90570.1"/>
    </source>
</evidence>
<proteinExistence type="predicted"/>
<dbReference type="Pfam" id="PF01926">
    <property type="entry name" value="MMR_HSR1"/>
    <property type="match status" value="1"/>
</dbReference>
<dbReference type="RefSeq" id="WP_172685902.1">
    <property type="nucleotide sequence ID" value="NZ_AP024182.1"/>
</dbReference>
<evidence type="ECO:0000259" key="1">
    <source>
        <dbReference type="Pfam" id="PF01926"/>
    </source>
</evidence>
<evidence type="ECO:0000313" key="2">
    <source>
        <dbReference type="EMBL" id="AKF16073.1"/>
    </source>
</evidence>
<dbReference type="GO" id="GO:0005525">
    <property type="term" value="F:GTP binding"/>
    <property type="evidence" value="ECO:0007669"/>
    <property type="project" value="InterPro"/>
</dbReference>
<name>A0A0F6SKC1_RHOHA</name>
<dbReference type="AlphaFoldDB" id="A0A0F6SKC1"/>
<dbReference type="EMBL" id="KF439868">
    <property type="protein sequence ID" value="AKG90570.1"/>
    <property type="molecule type" value="Genomic_DNA"/>
</dbReference>